<dbReference type="AlphaFoldDB" id="X1PK21"/>
<feature type="non-terminal residue" evidence="1">
    <location>
        <position position="1"/>
    </location>
</feature>
<reference evidence="1" key="1">
    <citation type="journal article" date="2014" name="Front. Microbiol.">
        <title>High frequency of phylogenetically diverse reductive dehalogenase-homologous genes in deep subseafloor sedimentary metagenomes.</title>
        <authorList>
            <person name="Kawai M."/>
            <person name="Futagami T."/>
            <person name="Toyoda A."/>
            <person name="Takaki Y."/>
            <person name="Nishi S."/>
            <person name="Hori S."/>
            <person name="Arai W."/>
            <person name="Tsubouchi T."/>
            <person name="Morono Y."/>
            <person name="Uchiyama I."/>
            <person name="Ito T."/>
            <person name="Fujiyama A."/>
            <person name="Inagaki F."/>
            <person name="Takami H."/>
        </authorList>
    </citation>
    <scope>NUCLEOTIDE SEQUENCE</scope>
    <source>
        <strain evidence="1">Expedition CK06-06</strain>
    </source>
</reference>
<sequence>IGISKTGKPGKIQSNPEEFKGIKSKLKIQCGKCNHSWTTRLDAIIYNNSWCPNCAVKDRVENQRGSVREYQKIIMKKGGKVIKVQYEDPKENLFNQRARFEIKCKNGHRFNINGSNLKQGRWCKECSYSIIGEKNRGSFQPIQKIIEKRGGQCLSKPEEYKNQHQKLKIQCEKKHVFERRPYNLKIGGWCPVCSQGRFEKICRGFFKEMF</sequence>
<gene>
    <name evidence="1" type="ORF">S06H3_58688</name>
</gene>
<dbReference type="EMBL" id="BARV01038027">
    <property type="protein sequence ID" value="GAI56612.1"/>
    <property type="molecule type" value="Genomic_DNA"/>
</dbReference>
<proteinExistence type="predicted"/>
<evidence type="ECO:0000313" key="1">
    <source>
        <dbReference type="EMBL" id="GAI56612.1"/>
    </source>
</evidence>
<accession>X1PK21</accession>
<protein>
    <submittedName>
        <fullName evidence="1">Uncharacterized protein</fullName>
    </submittedName>
</protein>
<feature type="non-terminal residue" evidence="1">
    <location>
        <position position="210"/>
    </location>
</feature>
<comment type="caution">
    <text evidence="1">The sequence shown here is derived from an EMBL/GenBank/DDBJ whole genome shotgun (WGS) entry which is preliminary data.</text>
</comment>
<name>X1PK21_9ZZZZ</name>
<organism evidence="1">
    <name type="scientific">marine sediment metagenome</name>
    <dbReference type="NCBI Taxonomy" id="412755"/>
    <lineage>
        <taxon>unclassified sequences</taxon>
        <taxon>metagenomes</taxon>
        <taxon>ecological metagenomes</taxon>
    </lineage>
</organism>